<dbReference type="Gene3D" id="1.10.150.750">
    <property type="match status" value="1"/>
</dbReference>
<dbReference type="RefSeq" id="XP_018000124.1">
    <property type="nucleotide sequence ID" value="XM_018140359.1"/>
</dbReference>
<evidence type="ECO:0000313" key="2">
    <source>
        <dbReference type="EMBL" id="KPI40161.1"/>
    </source>
</evidence>
<accession>A0A0N0NM84</accession>
<dbReference type="VEuPathDB" id="FungiDB:AB675_11505"/>
<dbReference type="InterPro" id="IPR051540">
    <property type="entry name" value="S-2-haloacid_dehalogenase"/>
</dbReference>
<dbReference type="OrthoDB" id="444127at2759"/>
<sequence>MADLPMPRPNVPPLPLSEYKVLSVDIYGTVIEYKAHVLGSFRPLIERLHRPSPYLDSTPLTERSDSATKGDIEFLKLFQRHEDAIKLELAEKPLRFDQIMQEIWRRIAADLNVTTTEEEAAAFGSKDTIASWPTFEGTFEALSYLSTRYRLVALSNIDKFAWNITAASDKSSLGEIFWWKVFTAEDFGTDMKRADDAKLEKLIEYATSQGFDKSQIIHVAQSLGHDHAPAKRLGLSSVFLIGDGPVWGKEAESKMALDKELVGYAWRCKDLKEFAELVKAAFGDS</sequence>
<dbReference type="Proteomes" id="UP000038010">
    <property type="component" value="Unassembled WGS sequence"/>
</dbReference>
<evidence type="ECO:0000313" key="3">
    <source>
        <dbReference type="Proteomes" id="UP000038010"/>
    </source>
</evidence>
<protein>
    <submittedName>
        <fullName evidence="2">Uncharacterized protein</fullName>
    </submittedName>
</protein>
<name>A0A0N0NM84_9EURO</name>
<organism evidence="2 3">
    <name type="scientific">Cyphellophora attinorum</name>
    <dbReference type="NCBI Taxonomy" id="1664694"/>
    <lineage>
        <taxon>Eukaryota</taxon>
        <taxon>Fungi</taxon>
        <taxon>Dikarya</taxon>
        <taxon>Ascomycota</taxon>
        <taxon>Pezizomycotina</taxon>
        <taxon>Eurotiomycetes</taxon>
        <taxon>Chaetothyriomycetidae</taxon>
        <taxon>Chaetothyriales</taxon>
        <taxon>Cyphellophoraceae</taxon>
        <taxon>Cyphellophora</taxon>
    </lineage>
</organism>
<dbReference type="InterPro" id="IPR023214">
    <property type="entry name" value="HAD_sf"/>
</dbReference>
<dbReference type="GeneID" id="28732240"/>
<dbReference type="Gene3D" id="3.40.50.1000">
    <property type="entry name" value="HAD superfamily/HAD-like"/>
    <property type="match status" value="1"/>
</dbReference>
<dbReference type="GO" id="GO:0016787">
    <property type="term" value="F:hydrolase activity"/>
    <property type="evidence" value="ECO:0007669"/>
    <property type="project" value="UniProtKB-KW"/>
</dbReference>
<dbReference type="STRING" id="1664694.A0A0N0NM84"/>
<dbReference type="EMBL" id="LFJN01000013">
    <property type="protein sequence ID" value="KPI40161.1"/>
    <property type="molecule type" value="Genomic_DNA"/>
</dbReference>
<dbReference type="SUPFAM" id="SSF56784">
    <property type="entry name" value="HAD-like"/>
    <property type="match status" value="1"/>
</dbReference>
<dbReference type="PANTHER" id="PTHR43316:SF9">
    <property type="entry name" value="ACID DEHALOGENASE, PUTATIVE (AFU_ORTHOLOGUE AFUA_6G14460)-RELATED"/>
    <property type="match status" value="1"/>
</dbReference>
<evidence type="ECO:0000256" key="1">
    <source>
        <dbReference type="ARBA" id="ARBA00022801"/>
    </source>
</evidence>
<proteinExistence type="predicted"/>
<keyword evidence="1" id="KW-0378">Hydrolase</keyword>
<reference evidence="2 3" key="1">
    <citation type="submission" date="2015-06" db="EMBL/GenBank/DDBJ databases">
        <title>Draft genome of the ant-associated black yeast Phialophora attae CBS 131958.</title>
        <authorList>
            <person name="Moreno L.F."/>
            <person name="Stielow B.J."/>
            <person name="de Hoog S."/>
            <person name="Vicente V.A."/>
            <person name="Weiss V.A."/>
            <person name="de Vries M."/>
            <person name="Cruz L.M."/>
            <person name="Souza E.M."/>
        </authorList>
    </citation>
    <scope>NUCLEOTIDE SEQUENCE [LARGE SCALE GENOMIC DNA]</scope>
    <source>
        <strain evidence="2 3">CBS 131958</strain>
    </source>
</reference>
<keyword evidence="3" id="KW-1185">Reference proteome</keyword>
<dbReference type="InterPro" id="IPR036412">
    <property type="entry name" value="HAD-like_sf"/>
</dbReference>
<gene>
    <name evidence="2" type="ORF">AB675_11505</name>
</gene>
<dbReference type="AlphaFoldDB" id="A0A0N0NM84"/>
<dbReference type="PANTHER" id="PTHR43316">
    <property type="entry name" value="HYDROLASE, HALOACID DELAHOGENASE-RELATED"/>
    <property type="match status" value="1"/>
</dbReference>
<comment type="caution">
    <text evidence="2">The sequence shown here is derived from an EMBL/GenBank/DDBJ whole genome shotgun (WGS) entry which is preliminary data.</text>
</comment>